<keyword evidence="2" id="KW-1185">Reference proteome</keyword>
<accession>A0A316F9S8</accession>
<sequence length="298" mass="32252">MRNRNIRRLAIGLSVAGLAVAGLFAVRVFAGSAPAAKAERISATADILDSARSRLANDCLARRGLTLPDEVAASGLDLREFPYGVDDVEWATSHGYGTDLMDQAERERKSSPRKLFLDGLPPARRAAILLAMNGAGPRSTSVTEARLPSGGVVRRSSDSCIAEAERELYGDLATWYRVERVTDNLPGIWVAEVLADPAYRSALGAWATCMRGRGYHYDNPSKAHQDLRTAPGATREREIRTAVAEATCAHSSGLAATARGLEQRYAASVRTKYADEIETRRRLEEAAVPRACALLPQC</sequence>
<dbReference type="AlphaFoldDB" id="A0A316F9S8"/>
<protein>
    <submittedName>
        <fullName evidence="1">Uncharacterized protein</fullName>
    </submittedName>
</protein>
<gene>
    <name evidence="1" type="ORF">BC793_113220</name>
</gene>
<evidence type="ECO:0000313" key="1">
    <source>
        <dbReference type="EMBL" id="PWK43538.1"/>
    </source>
</evidence>
<proteinExistence type="predicted"/>
<name>A0A316F9S8_9ACTN</name>
<comment type="caution">
    <text evidence="1">The sequence shown here is derived from an EMBL/GenBank/DDBJ whole genome shotgun (WGS) entry which is preliminary data.</text>
</comment>
<organism evidence="1 2">
    <name type="scientific">Actinoplanes xinjiangensis</name>
    <dbReference type="NCBI Taxonomy" id="512350"/>
    <lineage>
        <taxon>Bacteria</taxon>
        <taxon>Bacillati</taxon>
        <taxon>Actinomycetota</taxon>
        <taxon>Actinomycetes</taxon>
        <taxon>Micromonosporales</taxon>
        <taxon>Micromonosporaceae</taxon>
        <taxon>Actinoplanes</taxon>
    </lineage>
</organism>
<reference evidence="1 2" key="1">
    <citation type="submission" date="2018-05" db="EMBL/GenBank/DDBJ databases">
        <title>Genomic Encyclopedia of Archaeal and Bacterial Type Strains, Phase II (KMG-II): from individual species to whole genera.</title>
        <authorList>
            <person name="Goeker M."/>
        </authorList>
    </citation>
    <scope>NUCLEOTIDE SEQUENCE [LARGE SCALE GENOMIC DNA]</scope>
    <source>
        <strain evidence="1 2">DSM 45184</strain>
    </source>
</reference>
<dbReference type="Proteomes" id="UP000245697">
    <property type="component" value="Unassembled WGS sequence"/>
</dbReference>
<dbReference type="EMBL" id="QGGR01000013">
    <property type="protein sequence ID" value="PWK43538.1"/>
    <property type="molecule type" value="Genomic_DNA"/>
</dbReference>
<evidence type="ECO:0000313" key="2">
    <source>
        <dbReference type="Proteomes" id="UP000245697"/>
    </source>
</evidence>